<dbReference type="AlphaFoldDB" id="A0ABD3DDK2"/>
<evidence type="ECO:0000313" key="1">
    <source>
        <dbReference type="EMBL" id="KAL3640415.1"/>
    </source>
</evidence>
<dbReference type="Proteomes" id="UP001632038">
    <property type="component" value="Unassembled WGS sequence"/>
</dbReference>
<sequence length="36" mass="3851">MVSNYEIDFGSRWVTALAEGDGFRQGGGSGSDRLTN</sequence>
<proteinExistence type="predicted"/>
<organism evidence="1 2">
    <name type="scientific">Castilleja foliolosa</name>
    <dbReference type="NCBI Taxonomy" id="1961234"/>
    <lineage>
        <taxon>Eukaryota</taxon>
        <taxon>Viridiplantae</taxon>
        <taxon>Streptophyta</taxon>
        <taxon>Embryophyta</taxon>
        <taxon>Tracheophyta</taxon>
        <taxon>Spermatophyta</taxon>
        <taxon>Magnoliopsida</taxon>
        <taxon>eudicotyledons</taxon>
        <taxon>Gunneridae</taxon>
        <taxon>Pentapetalae</taxon>
        <taxon>asterids</taxon>
        <taxon>lamiids</taxon>
        <taxon>Lamiales</taxon>
        <taxon>Orobanchaceae</taxon>
        <taxon>Pedicularideae</taxon>
        <taxon>Castillejinae</taxon>
        <taxon>Castilleja</taxon>
    </lineage>
</organism>
<comment type="caution">
    <text evidence="1">The sequence shown here is derived from an EMBL/GenBank/DDBJ whole genome shotgun (WGS) entry which is preliminary data.</text>
</comment>
<reference evidence="2" key="1">
    <citation type="journal article" date="2024" name="IScience">
        <title>Strigolactones Initiate the Formation of Haustorium-like Structures in Castilleja.</title>
        <authorList>
            <person name="Buerger M."/>
            <person name="Peterson D."/>
            <person name="Chory J."/>
        </authorList>
    </citation>
    <scope>NUCLEOTIDE SEQUENCE [LARGE SCALE GENOMIC DNA]</scope>
</reference>
<accession>A0ABD3DDK2</accession>
<evidence type="ECO:0000313" key="2">
    <source>
        <dbReference type="Proteomes" id="UP001632038"/>
    </source>
</evidence>
<gene>
    <name evidence="1" type="ORF">CASFOL_015383</name>
</gene>
<dbReference type="EMBL" id="JAVIJP010000017">
    <property type="protein sequence ID" value="KAL3640415.1"/>
    <property type="molecule type" value="Genomic_DNA"/>
</dbReference>
<name>A0ABD3DDK2_9LAMI</name>
<protein>
    <submittedName>
        <fullName evidence="1">Uncharacterized protein</fullName>
    </submittedName>
</protein>
<keyword evidence="2" id="KW-1185">Reference proteome</keyword>